<dbReference type="GO" id="GO:0006357">
    <property type="term" value="P:regulation of transcription by RNA polymerase II"/>
    <property type="evidence" value="ECO:0007669"/>
    <property type="project" value="TreeGrafter"/>
</dbReference>
<protein>
    <recommendedName>
        <fullName evidence="4">Transcriptional adapter 1</fullName>
    </recommendedName>
</protein>
<dbReference type="AlphaFoldDB" id="A0A371FQ09"/>
<feature type="compositionally biased region" description="Basic and acidic residues" evidence="1">
    <location>
        <begin position="121"/>
        <end position="131"/>
    </location>
</feature>
<organism evidence="2 3">
    <name type="scientific">Mucuna pruriens</name>
    <name type="common">Velvet bean</name>
    <name type="synonym">Dolichos pruriens</name>
    <dbReference type="NCBI Taxonomy" id="157652"/>
    <lineage>
        <taxon>Eukaryota</taxon>
        <taxon>Viridiplantae</taxon>
        <taxon>Streptophyta</taxon>
        <taxon>Embryophyta</taxon>
        <taxon>Tracheophyta</taxon>
        <taxon>Spermatophyta</taxon>
        <taxon>Magnoliopsida</taxon>
        <taxon>eudicotyledons</taxon>
        <taxon>Gunneridae</taxon>
        <taxon>Pentapetalae</taxon>
        <taxon>rosids</taxon>
        <taxon>fabids</taxon>
        <taxon>Fabales</taxon>
        <taxon>Fabaceae</taxon>
        <taxon>Papilionoideae</taxon>
        <taxon>50 kb inversion clade</taxon>
        <taxon>NPAAA clade</taxon>
        <taxon>indigoferoid/millettioid clade</taxon>
        <taxon>Phaseoleae</taxon>
        <taxon>Mucuna</taxon>
    </lineage>
</organism>
<dbReference type="PANTHER" id="PTHR21277">
    <property type="entry name" value="TRANSCRIPTIONAL ADAPTER 1"/>
    <property type="match status" value="1"/>
</dbReference>
<evidence type="ECO:0008006" key="4">
    <source>
        <dbReference type="Google" id="ProtNLM"/>
    </source>
</evidence>
<evidence type="ECO:0000313" key="2">
    <source>
        <dbReference type="EMBL" id="RDX80434.1"/>
    </source>
</evidence>
<accession>A0A371FQ09</accession>
<feature type="region of interest" description="Disordered" evidence="1">
    <location>
        <begin position="92"/>
        <end position="147"/>
    </location>
</feature>
<proteinExistence type="predicted"/>
<sequence>MPAARYFSPECTLEQKLQIERRLGSVKARKYFSILERFLSFKVSKREFDRICIATIGRENVPLHNHFLKSILKKACLSKTAVSRESKVQGSLNVKIPNGSNNLQHPCKDFPQSTRKGRSPNLRDPRLRDRPSPFGPSVKNNGIGCEDSAHNIHEQQSIVNLQPAGEGSRLPLSVEVDQDPEILNLLKRSSIQAPLAIPTYNKRPPKYSCQGLSSGTVDDTCQSSGQLPDTCSLTKRLEKKLEMEGFKTSMDAANLLNNAVDAYLIRMIKPCLELAALKSVNKFSGPVQPGLNELPMSRYMMVMSIEPTKCIIWLEG</sequence>
<dbReference type="STRING" id="157652.A0A371FQ09"/>
<dbReference type="InterPro" id="IPR024738">
    <property type="entry name" value="Hfi1/Tada1"/>
</dbReference>
<name>A0A371FQ09_MUCPR</name>
<feature type="compositionally biased region" description="Polar residues" evidence="1">
    <location>
        <begin position="92"/>
        <end position="104"/>
    </location>
</feature>
<dbReference type="GO" id="GO:0003713">
    <property type="term" value="F:transcription coactivator activity"/>
    <property type="evidence" value="ECO:0007669"/>
    <property type="project" value="TreeGrafter"/>
</dbReference>
<evidence type="ECO:0000256" key="1">
    <source>
        <dbReference type="SAM" id="MobiDB-lite"/>
    </source>
</evidence>
<dbReference type="PANTHER" id="PTHR21277:SF29">
    <property type="entry name" value="TRANSCRIPTIONAL REGULATOR OF RNA POLII, SAGA, SUBUNIT"/>
    <property type="match status" value="1"/>
</dbReference>
<feature type="non-terminal residue" evidence="2">
    <location>
        <position position="1"/>
    </location>
</feature>
<dbReference type="Proteomes" id="UP000257109">
    <property type="component" value="Unassembled WGS sequence"/>
</dbReference>
<comment type="caution">
    <text evidence="2">The sequence shown here is derived from an EMBL/GenBank/DDBJ whole genome shotgun (WGS) entry which is preliminary data.</text>
</comment>
<evidence type="ECO:0000313" key="3">
    <source>
        <dbReference type="Proteomes" id="UP000257109"/>
    </source>
</evidence>
<gene>
    <name evidence="2" type="ORF">CR513_39017</name>
</gene>
<dbReference type="OrthoDB" id="10264870at2759"/>
<dbReference type="EMBL" id="QJKJ01008226">
    <property type="protein sequence ID" value="RDX80434.1"/>
    <property type="molecule type" value="Genomic_DNA"/>
</dbReference>
<dbReference type="Pfam" id="PF12767">
    <property type="entry name" value="SAGA-Tad1"/>
    <property type="match status" value="1"/>
</dbReference>
<reference evidence="2" key="1">
    <citation type="submission" date="2018-05" db="EMBL/GenBank/DDBJ databases">
        <title>Draft genome of Mucuna pruriens seed.</title>
        <authorList>
            <person name="Nnadi N.E."/>
            <person name="Vos R."/>
            <person name="Hasami M.H."/>
            <person name="Devisetty U.K."/>
            <person name="Aguiy J.C."/>
        </authorList>
    </citation>
    <scope>NUCLEOTIDE SEQUENCE [LARGE SCALE GENOMIC DNA]</scope>
    <source>
        <strain evidence="2">JCA_2017</strain>
    </source>
</reference>
<dbReference type="GO" id="GO:0000124">
    <property type="term" value="C:SAGA complex"/>
    <property type="evidence" value="ECO:0007669"/>
    <property type="project" value="TreeGrafter"/>
</dbReference>
<keyword evidence="3" id="KW-1185">Reference proteome</keyword>